<dbReference type="Proteomes" id="UP000281028">
    <property type="component" value="Unassembled WGS sequence"/>
</dbReference>
<evidence type="ECO:0000313" key="2">
    <source>
        <dbReference type="Proteomes" id="UP000281028"/>
    </source>
</evidence>
<dbReference type="Pfam" id="PF13481">
    <property type="entry name" value="AAA_25"/>
    <property type="match status" value="1"/>
</dbReference>
<proteinExistence type="predicted"/>
<dbReference type="EMBL" id="RIAR02000001">
    <property type="protein sequence ID" value="NSL89337.1"/>
    <property type="molecule type" value="Genomic_DNA"/>
</dbReference>
<dbReference type="OrthoDB" id="795326at2"/>
<dbReference type="Gene3D" id="3.40.50.300">
    <property type="entry name" value="P-loop containing nucleotide triphosphate hydrolases"/>
    <property type="match status" value="1"/>
</dbReference>
<gene>
    <name evidence="1" type="ORF">ECE50_021020</name>
</gene>
<protein>
    <submittedName>
        <fullName evidence="1">AAA family ATPase</fullName>
    </submittedName>
</protein>
<sequence>MQHINIQEVQELITGKPAQSKELIAKHIYTAEELFNLKIKEIPFLWQNLVAQTGLCCLTGSSDCNKSTLLRQLALEIALESEEFLGFKLNAKHNKVIYVSTEDDANSIGALIGKQFVEGLPVKALGNIRFLFSTANLIKELHDMLAEQLVDLVIIDTWTDTFQGDINQSNRVRMNFEQFKNLSMKFGCAFIFVHHQGKASEGNAPSKNNLLGSQGIEAKMRTVIELRRDKTASNRRLMTVVKGNYTNDNLKGKPFVLELNEQVMLFGRRADVDSSLLSLDFNPVNKKYNKDEILKVAIPLRSKGVSFEKTLVQLEEQFGKEVPSLTTLKNWFTEQSVSQPPSK</sequence>
<organism evidence="1 2">
    <name type="scientific">Chitinophaga solisilvae</name>
    <dbReference type="NCBI Taxonomy" id="1233460"/>
    <lineage>
        <taxon>Bacteria</taxon>
        <taxon>Pseudomonadati</taxon>
        <taxon>Bacteroidota</taxon>
        <taxon>Chitinophagia</taxon>
        <taxon>Chitinophagales</taxon>
        <taxon>Chitinophagaceae</taxon>
        <taxon>Chitinophaga</taxon>
    </lineage>
</organism>
<dbReference type="AlphaFoldDB" id="A0A433W9C2"/>
<name>A0A433W9C2_9BACT</name>
<comment type="caution">
    <text evidence="1">The sequence shown here is derived from an EMBL/GenBank/DDBJ whole genome shotgun (WGS) entry which is preliminary data.</text>
</comment>
<reference evidence="1" key="1">
    <citation type="submission" date="2020-05" db="EMBL/GenBank/DDBJ databases">
        <title>Chitinophaga laudate sp. nov., isolated from a tropical peat swamp.</title>
        <authorList>
            <person name="Goh C.B.S."/>
            <person name="Lee M.S."/>
            <person name="Parimannan S."/>
            <person name="Pasbakhsh P."/>
            <person name="Yule C.M."/>
            <person name="Rajandas H."/>
            <person name="Loke S."/>
            <person name="Croft L."/>
            <person name="Tan J.B.L."/>
        </authorList>
    </citation>
    <scope>NUCLEOTIDE SEQUENCE</scope>
    <source>
        <strain evidence="1">Mgbs1</strain>
    </source>
</reference>
<evidence type="ECO:0000313" key="1">
    <source>
        <dbReference type="EMBL" id="NSL89337.1"/>
    </source>
</evidence>
<accession>A0A433W9C2</accession>
<dbReference type="SUPFAM" id="SSF52540">
    <property type="entry name" value="P-loop containing nucleoside triphosphate hydrolases"/>
    <property type="match status" value="1"/>
</dbReference>
<keyword evidence="2" id="KW-1185">Reference proteome</keyword>
<dbReference type="InterPro" id="IPR027417">
    <property type="entry name" value="P-loop_NTPase"/>
</dbReference>